<reference evidence="1" key="1">
    <citation type="submission" date="2014-05" db="EMBL/GenBank/DDBJ databases">
        <authorList>
            <person name="Chronopoulou M."/>
        </authorList>
    </citation>
    <scope>NUCLEOTIDE SEQUENCE</scope>
    <source>
        <tissue evidence="1">Whole organism</tissue>
    </source>
</reference>
<dbReference type="AlphaFoldDB" id="A0A0K2VEA8"/>
<sequence length="53" mass="6306">MLLPKIVCLILFFPLNLIISFKKSVKTYILNIYHISRNYLTSLYNKNNFRIAV</sequence>
<name>A0A0K2VEA8_LEPSM</name>
<protein>
    <submittedName>
        <fullName evidence="1">Uncharacterized protein</fullName>
    </submittedName>
</protein>
<dbReference type="EMBL" id="HACA01031349">
    <property type="protein sequence ID" value="CDW48710.1"/>
    <property type="molecule type" value="Transcribed_RNA"/>
</dbReference>
<accession>A0A0K2VEA8</accession>
<organism evidence="1">
    <name type="scientific">Lepeophtheirus salmonis</name>
    <name type="common">Salmon louse</name>
    <name type="synonym">Caligus salmonis</name>
    <dbReference type="NCBI Taxonomy" id="72036"/>
    <lineage>
        <taxon>Eukaryota</taxon>
        <taxon>Metazoa</taxon>
        <taxon>Ecdysozoa</taxon>
        <taxon>Arthropoda</taxon>
        <taxon>Crustacea</taxon>
        <taxon>Multicrustacea</taxon>
        <taxon>Hexanauplia</taxon>
        <taxon>Copepoda</taxon>
        <taxon>Siphonostomatoida</taxon>
        <taxon>Caligidae</taxon>
        <taxon>Lepeophtheirus</taxon>
    </lineage>
</organism>
<proteinExistence type="predicted"/>
<evidence type="ECO:0000313" key="1">
    <source>
        <dbReference type="EMBL" id="CDW48710.1"/>
    </source>
</evidence>